<dbReference type="EMBL" id="JBGBPQ010000017">
    <property type="protein sequence ID" value="KAL1508065.1"/>
    <property type="molecule type" value="Genomic_DNA"/>
</dbReference>
<feature type="region of interest" description="Disordered" evidence="1">
    <location>
        <begin position="1"/>
        <end position="20"/>
    </location>
</feature>
<comment type="caution">
    <text evidence="2">The sequence shown here is derived from an EMBL/GenBank/DDBJ whole genome shotgun (WGS) entry which is preliminary data.</text>
</comment>
<accession>A0AB34IW43</accession>
<proteinExistence type="predicted"/>
<evidence type="ECO:0000313" key="3">
    <source>
        <dbReference type="Proteomes" id="UP001515480"/>
    </source>
</evidence>
<protein>
    <submittedName>
        <fullName evidence="2">Uncharacterized protein</fullName>
    </submittedName>
</protein>
<feature type="compositionally biased region" description="Basic and acidic residues" evidence="1">
    <location>
        <begin position="1"/>
        <end position="15"/>
    </location>
</feature>
<keyword evidence="3" id="KW-1185">Reference proteome</keyword>
<dbReference type="Proteomes" id="UP001515480">
    <property type="component" value="Unassembled WGS sequence"/>
</dbReference>
<sequence>MHPREEREIERRMREGGGGGKRTDLYLPALNVALDVKTGSLKVTLFTSKTPAHVASHTPVAATAEVFLLRAFGDPRRGSSARHSLCERLCVSSALVLLRTPSERHPTAVGPSADRSFYTSTPCIPPSSPRRDGVSSRSRPSAPHQAPRAGGRSFC</sequence>
<reference evidence="2 3" key="1">
    <citation type="journal article" date="2024" name="Science">
        <title>Giant polyketide synthase enzymes in the biosynthesis of giant marine polyether toxins.</title>
        <authorList>
            <person name="Fallon T.R."/>
            <person name="Shende V.V."/>
            <person name="Wierzbicki I.H."/>
            <person name="Pendleton A.L."/>
            <person name="Watervoot N.F."/>
            <person name="Auber R.P."/>
            <person name="Gonzalez D.J."/>
            <person name="Wisecaver J.H."/>
            <person name="Moore B.S."/>
        </authorList>
    </citation>
    <scope>NUCLEOTIDE SEQUENCE [LARGE SCALE GENOMIC DNA]</scope>
    <source>
        <strain evidence="2 3">12B1</strain>
    </source>
</reference>
<organism evidence="2 3">
    <name type="scientific">Prymnesium parvum</name>
    <name type="common">Toxic golden alga</name>
    <dbReference type="NCBI Taxonomy" id="97485"/>
    <lineage>
        <taxon>Eukaryota</taxon>
        <taxon>Haptista</taxon>
        <taxon>Haptophyta</taxon>
        <taxon>Prymnesiophyceae</taxon>
        <taxon>Prymnesiales</taxon>
        <taxon>Prymnesiaceae</taxon>
        <taxon>Prymnesium</taxon>
    </lineage>
</organism>
<evidence type="ECO:0000313" key="2">
    <source>
        <dbReference type="EMBL" id="KAL1508065.1"/>
    </source>
</evidence>
<dbReference type="AlphaFoldDB" id="A0AB34IW43"/>
<gene>
    <name evidence="2" type="ORF">AB1Y20_007661</name>
</gene>
<evidence type="ECO:0000256" key="1">
    <source>
        <dbReference type="SAM" id="MobiDB-lite"/>
    </source>
</evidence>
<name>A0AB34IW43_PRYPA</name>
<feature type="region of interest" description="Disordered" evidence="1">
    <location>
        <begin position="101"/>
        <end position="155"/>
    </location>
</feature>